<evidence type="ECO:0000313" key="2">
    <source>
        <dbReference type="Proteomes" id="UP000310263"/>
    </source>
</evidence>
<accession>A0A4S2F172</accession>
<reference evidence="1 2" key="1">
    <citation type="submission" date="2019-04" db="EMBL/GenBank/DDBJ databases">
        <title>Microbes associate with the intestines of laboratory mice.</title>
        <authorList>
            <person name="Navarre W."/>
            <person name="Wong E."/>
            <person name="Huang K."/>
            <person name="Tropini C."/>
            <person name="Ng K."/>
            <person name="Yu B."/>
        </authorList>
    </citation>
    <scope>NUCLEOTIDE SEQUENCE [LARGE SCALE GENOMIC DNA]</scope>
    <source>
        <strain evidence="1 2">NM07_P-09</strain>
    </source>
</reference>
<keyword evidence="2" id="KW-1185">Reference proteome</keyword>
<dbReference type="Proteomes" id="UP000310263">
    <property type="component" value="Unassembled WGS sequence"/>
</dbReference>
<dbReference type="AlphaFoldDB" id="A0A4S2F172"/>
<sequence length="342" mass="38096">MNAILCDIVAWMYFASKLPATSIPTAESQELLAQASSNVACAKAVRSQVWWESQLAFAHSLLGTPPTHEVPLHFLTLPVNRAGKQNGVVTHQYTAMLPGGFLFNVKPPVGLDSLQVVGPAGYLALRAREVDVVHLAVLISNLCGDYFCLPHKDACAYFKQPLCSTQTIVQLARSFSAKPLGIKRLITTMCYVANNAHSPMETVVQLALSLPKKLGGCGLPTPELNATIEVEPKLSYLLGGSKAIKPDGLWANHHLVYEYDSNQEHDENKNQIRKDRQRRDVMERLGYTVVTMDSTICKDEVRRNLIFERIANILGYSFDWSGQAQIRRRDLWARLMLTGMCW</sequence>
<dbReference type="EMBL" id="SRYE01000002">
    <property type="protein sequence ID" value="TGY62475.1"/>
    <property type="molecule type" value="Genomic_DNA"/>
</dbReference>
<proteinExistence type="predicted"/>
<evidence type="ECO:0008006" key="3">
    <source>
        <dbReference type="Google" id="ProtNLM"/>
    </source>
</evidence>
<organism evidence="1 2">
    <name type="scientific">Muricaecibacterium torontonense</name>
    <dbReference type="NCBI Taxonomy" id="3032871"/>
    <lineage>
        <taxon>Bacteria</taxon>
        <taxon>Bacillati</taxon>
        <taxon>Actinomycetota</taxon>
        <taxon>Coriobacteriia</taxon>
        <taxon>Coriobacteriales</taxon>
        <taxon>Atopobiaceae</taxon>
        <taxon>Muricaecibacterium</taxon>
    </lineage>
</organism>
<gene>
    <name evidence="1" type="ORF">E5334_03340</name>
</gene>
<evidence type="ECO:0000313" key="1">
    <source>
        <dbReference type="EMBL" id="TGY62475.1"/>
    </source>
</evidence>
<protein>
    <recommendedName>
        <fullName evidence="3">DUF559 domain-containing protein</fullName>
    </recommendedName>
</protein>
<comment type="caution">
    <text evidence="1">The sequence shown here is derived from an EMBL/GenBank/DDBJ whole genome shotgun (WGS) entry which is preliminary data.</text>
</comment>
<name>A0A4S2F172_9ACTN</name>